<dbReference type="RefSeq" id="WP_026608934.1">
    <property type="nucleotide sequence ID" value="NZ_OX458333.1"/>
</dbReference>
<proteinExistence type="predicted"/>
<keyword evidence="4" id="KW-1185">Reference proteome</keyword>
<dbReference type="PANTHER" id="PTHR32347">
    <property type="entry name" value="EFFLUX SYSTEM COMPONENT YKNX-RELATED"/>
    <property type="match status" value="1"/>
</dbReference>
<reference evidence="3 4" key="1">
    <citation type="submission" date="2023-03" db="EMBL/GenBank/DDBJ databases">
        <authorList>
            <person name="Pearce D."/>
        </authorList>
    </citation>
    <scope>NUCLEOTIDE SEQUENCE [LARGE SCALE GENOMIC DNA]</scope>
    <source>
        <strain evidence="3">Msz</strain>
    </source>
</reference>
<organism evidence="3 4">
    <name type="scientific">Methylocaldum szegediense</name>
    <dbReference type="NCBI Taxonomy" id="73780"/>
    <lineage>
        <taxon>Bacteria</taxon>
        <taxon>Pseudomonadati</taxon>
        <taxon>Pseudomonadota</taxon>
        <taxon>Gammaproteobacteria</taxon>
        <taxon>Methylococcales</taxon>
        <taxon>Methylococcaceae</taxon>
        <taxon>Methylocaldum</taxon>
    </lineage>
</organism>
<keyword evidence="2" id="KW-0175">Coiled coil</keyword>
<dbReference type="PANTHER" id="PTHR32347:SF29">
    <property type="entry name" value="UPF0194 MEMBRANE PROTEIN YBHG"/>
    <property type="match status" value="1"/>
</dbReference>
<dbReference type="SUPFAM" id="SSF111369">
    <property type="entry name" value="HlyD-like secretion proteins"/>
    <property type="match status" value="1"/>
</dbReference>
<dbReference type="Gene3D" id="2.40.50.100">
    <property type="match status" value="2"/>
</dbReference>
<evidence type="ECO:0000313" key="3">
    <source>
        <dbReference type="EMBL" id="CAI8781968.1"/>
    </source>
</evidence>
<protein>
    <submittedName>
        <fullName evidence="3">HlyD family secretion protein</fullName>
    </submittedName>
</protein>
<accession>A0ABN8WZN4</accession>
<sequence>MTHSLYKVSIVAVILLFPACGQDETNHRVVGTLEWDRVELIAEASEPIVEITAQEGDWVEPGQVLVRLDPARQQARLEAAKAERDRAAARLEELERGPRAERIREARARFQGADEVYAVRRRDFERLSELLPRKLIAPDEVDRARRELKAALADRDAALAVLQELEAGTRLEEIEQARQALASAEDAVHVAATDLQRLTVRAPVAGRLDSLPLKLGNQPQIGTVVAVLLSGPAPYARVYIPEPIRASVMPGDTARIWLDGVDKPYEGTVRVVSSDPVFTPFFALTERDRRHLSYIAKIYLSETVRDVPAGLPVEAELSGPSRPRRQ</sequence>
<dbReference type="EMBL" id="OX458333">
    <property type="protein sequence ID" value="CAI8781968.1"/>
    <property type="molecule type" value="Genomic_DNA"/>
</dbReference>
<name>A0ABN8WZN4_9GAMM</name>
<dbReference type="Gene3D" id="1.10.287.470">
    <property type="entry name" value="Helix hairpin bin"/>
    <property type="match status" value="2"/>
</dbReference>
<dbReference type="Gene3D" id="2.40.30.170">
    <property type="match status" value="1"/>
</dbReference>
<gene>
    <name evidence="3" type="ORF">MSZNOR_1236</name>
</gene>
<evidence type="ECO:0000256" key="2">
    <source>
        <dbReference type="ARBA" id="ARBA00023054"/>
    </source>
</evidence>
<dbReference type="InterPro" id="IPR050465">
    <property type="entry name" value="UPF0194_transport"/>
</dbReference>
<evidence type="ECO:0000256" key="1">
    <source>
        <dbReference type="ARBA" id="ARBA00004196"/>
    </source>
</evidence>
<evidence type="ECO:0000313" key="4">
    <source>
        <dbReference type="Proteomes" id="UP001162030"/>
    </source>
</evidence>
<dbReference type="Proteomes" id="UP001162030">
    <property type="component" value="Chromosome"/>
</dbReference>
<comment type="subcellular location">
    <subcellularLocation>
        <location evidence="1">Cell envelope</location>
    </subcellularLocation>
</comment>